<protein>
    <recommendedName>
        <fullName evidence="3">Sporulation protein YabP</fullName>
    </recommendedName>
</protein>
<sequence>MEEKKKNFSHSVFLEQRERGKITGVSDVRSFDEKLIVLASGSGVITIKGENLHVEQLNLEHGQVELTGKIDSLVYTEEKTLGQKSESLLSRLFQ</sequence>
<dbReference type="eggNOG" id="ENOG5032YWW">
    <property type="taxonomic scope" value="Bacteria"/>
</dbReference>
<dbReference type="InterPro" id="IPR012504">
    <property type="entry name" value="Spore_YabP"/>
</dbReference>
<dbReference type="AlphaFoldDB" id="C0CMH0"/>
<evidence type="ECO:0000313" key="2">
    <source>
        <dbReference type="Proteomes" id="UP000003100"/>
    </source>
</evidence>
<dbReference type="HOGENOM" id="CLU_168343_3_0_9"/>
<dbReference type="GO" id="GO:0030435">
    <property type="term" value="P:sporulation resulting in formation of a cellular spore"/>
    <property type="evidence" value="ECO:0007669"/>
    <property type="project" value="InterPro"/>
</dbReference>
<dbReference type="NCBIfam" id="TIGR02892">
    <property type="entry name" value="spore_yabP"/>
    <property type="match status" value="1"/>
</dbReference>
<evidence type="ECO:0000313" key="1">
    <source>
        <dbReference type="EMBL" id="EEG49043.1"/>
    </source>
</evidence>
<dbReference type="Proteomes" id="UP000003100">
    <property type="component" value="Unassembled WGS sequence"/>
</dbReference>
<dbReference type="GeneID" id="86820860"/>
<evidence type="ECO:0008006" key="3">
    <source>
        <dbReference type="Google" id="ProtNLM"/>
    </source>
</evidence>
<dbReference type="Gene3D" id="2.60.40.2000">
    <property type="match status" value="1"/>
</dbReference>
<dbReference type="RefSeq" id="WP_005949081.1">
    <property type="nucleotide sequence ID" value="NZ_CP136423.1"/>
</dbReference>
<organism evidence="1 2">
    <name type="scientific">Blautia hydrogenotrophica (strain DSM 10507 / JCM 14656 / S5a33)</name>
    <name type="common">Ruminococcus hydrogenotrophicus</name>
    <dbReference type="NCBI Taxonomy" id="476272"/>
    <lineage>
        <taxon>Bacteria</taxon>
        <taxon>Bacillati</taxon>
        <taxon>Bacillota</taxon>
        <taxon>Clostridia</taxon>
        <taxon>Lachnospirales</taxon>
        <taxon>Lachnospiraceae</taxon>
        <taxon>Blautia</taxon>
    </lineage>
</organism>
<proteinExistence type="predicted"/>
<name>C0CMH0_BLAHS</name>
<keyword evidence="2" id="KW-1185">Reference proteome</keyword>
<comment type="caution">
    <text evidence="1">The sequence shown here is derived from an EMBL/GenBank/DDBJ whole genome shotgun (WGS) entry which is preliminary data.</text>
</comment>
<reference evidence="1 2" key="1">
    <citation type="submission" date="2009-01" db="EMBL/GenBank/DDBJ databases">
        <authorList>
            <person name="Fulton L."/>
            <person name="Clifton S."/>
            <person name="Fulton B."/>
            <person name="Xu J."/>
            <person name="Minx P."/>
            <person name="Pepin K.H."/>
            <person name="Johnson M."/>
            <person name="Bhonagiri V."/>
            <person name="Nash W.E."/>
            <person name="Mardis E.R."/>
            <person name="Wilson R.K."/>
        </authorList>
    </citation>
    <scope>NUCLEOTIDE SEQUENCE [LARGE SCALE GENOMIC DNA]</scope>
    <source>
        <strain evidence="2">DSM 10507 / JCM 14656 / S5a33</strain>
    </source>
</reference>
<dbReference type="Pfam" id="PF07873">
    <property type="entry name" value="YabP"/>
    <property type="match status" value="1"/>
</dbReference>
<dbReference type="InterPro" id="IPR022476">
    <property type="entry name" value="Spore_YabP/YqfC"/>
</dbReference>
<dbReference type="EMBL" id="ACBZ01000107">
    <property type="protein sequence ID" value="EEG49043.1"/>
    <property type="molecule type" value="Genomic_DNA"/>
</dbReference>
<accession>C0CMH0</accession>
<reference evidence="1 2" key="2">
    <citation type="submission" date="2009-02" db="EMBL/GenBank/DDBJ databases">
        <title>Draft genome sequence of Blautia hydrogenotrophica DSM 10507 (Ruminococcus hydrogenotrophicus DSM 10507).</title>
        <authorList>
            <person name="Sudarsanam P."/>
            <person name="Ley R."/>
            <person name="Guruge J."/>
            <person name="Turnbaugh P.J."/>
            <person name="Mahowald M."/>
            <person name="Liep D."/>
            <person name="Gordon J."/>
        </authorList>
    </citation>
    <scope>NUCLEOTIDE SEQUENCE [LARGE SCALE GENOMIC DNA]</scope>
    <source>
        <strain evidence="2">DSM 10507 / JCM 14656 / S5a33</strain>
    </source>
</reference>
<dbReference type="PATRIC" id="fig|476272.21.peg.1484"/>
<dbReference type="InterPro" id="IPR038705">
    <property type="entry name" value="YabP_sf"/>
</dbReference>
<gene>
    <name evidence="1" type="ORF">RUMHYD_02053</name>
</gene>
<dbReference type="PIRSF" id="PIRSF011576">
    <property type="entry name" value="YabP"/>
    <property type="match status" value="1"/>
</dbReference>